<dbReference type="PROSITE" id="PS50293">
    <property type="entry name" value="TPR_REGION"/>
    <property type="match status" value="1"/>
</dbReference>
<evidence type="ECO:0000313" key="4">
    <source>
        <dbReference type="Proteomes" id="UP000650424"/>
    </source>
</evidence>
<dbReference type="InterPro" id="IPR011990">
    <property type="entry name" value="TPR-like_helical_dom_sf"/>
</dbReference>
<gene>
    <name evidence="3" type="ORF">H8L32_09475</name>
</gene>
<dbReference type="Pfam" id="PF13414">
    <property type="entry name" value="TPR_11"/>
    <property type="match status" value="1"/>
</dbReference>
<feature type="repeat" description="TPR" evidence="1">
    <location>
        <begin position="238"/>
        <end position="271"/>
    </location>
</feature>
<dbReference type="PANTHER" id="PTHR44809">
    <property type="match status" value="1"/>
</dbReference>
<comment type="caution">
    <text evidence="3">The sequence shown here is derived from an EMBL/GenBank/DDBJ whole genome shotgun (WGS) entry which is preliminary data.</text>
</comment>
<evidence type="ECO:0000256" key="2">
    <source>
        <dbReference type="SAM" id="MobiDB-lite"/>
    </source>
</evidence>
<keyword evidence="1" id="KW-0802">TPR repeat</keyword>
<feature type="region of interest" description="Disordered" evidence="2">
    <location>
        <begin position="1"/>
        <end position="21"/>
    </location>
</feature>
<dbReference type="Proteomes" id="UP000650424">
    <property type="component" value="Unassembled WGS sequence"/>
</dbReference>
<evidence type="ECO:0000256" key="1">
    <source>
        <dbReference type="PROSITE-ProRule" id="PRU00339"/>
    </source>
</evidence>
<dbReference type="SUPFAM" id="SSF53756">
    <property type="entry name" value="UDP-Glycosyltransferase/glycogen phosphorylase"/>
    <property type="match status" value="1"/>
</dbReference>
<dbReference type="Gene3D" id="1.25.40.10">
    <property type="entry name" value="Tetratricopeptide repeat domain"/>
    <property type="match status" value="3"/>
</dbReference>
<dbReference type="InterPro" id="IPR019734">
    <property type="entry name" value="TPR_rpt"/>
</dbReference>
<dbReference type="Pfam" id="PF13431">
    <property type="entry name" value="TPR_17"/>
    <property type="match status" value="1"/>
</dbReference>
<dbReference type="Pfam" id="PF01075">
    <property type="entry name" value="Glyco_transf_9"/>
    <property type="match status" value="1"/>
</dbReference>
<feature type="repeat" description="TPR" evidence="1">
    <location>
        <begin position="60"/>
        <end position="93"/>
    </location>
</feature>
<reference evidence="3 4" key="1">
    <citation type="submission" date="2020-08" db="EMBL/GenBank/DDBJ databases">
        <title>Novel species isolated from subtropical streams in China.</title>
        <authorList>
            <person name="Lu H."/>
        </authorList>
    </citation>
    <scope>NUCLEOTIDE SEQUENCE [LARGE SCALE GENOMIC DNA]</scope>
    <source>
        <strain evidence="3 4">CY18W</strain>
    </source>
</reference>
<dbReference type="PANTHER" id="PTHR44809:SF1">
    <property type="entry name" value="PROTEIN O-MANNOSYL-TRANSFERASE TMTC1"/>
    <property type="match status" value="1"/>
</dbReference>
<protein>
    <submittedName>
        <fullName evidence="3">Tetratricopeptide repeat protein</fullName>
    </submittedName>
</protein>
<feature type="repeat" description="TPR" evidence="1">
    <location>
        <begin position="26"/>
        <end position="59"/>
    </location>
</feature>
<dbReference type="InterPro" id="IPR052943">
    <property type="entry name" value="TMTC_O-mannosyl-trnsfr"/>
</dbReference>
<feature type="repeat" description="TPR" evidence="1">
    <location>
        <begin position="163"/>
        <end position="196"/>
    </location>
</feature>
<dbReference type="SUPFAM" id="SSF48452">
    <property type="entry name" value="TPR-like"/>
    <property type="match status" value="2"/>
</dbReference>
<accession>A0ABR6ZP77</accession>
<proteinExistence type="predicted"/>
<dbReference type="Pfam" id="PF13181">
    <property type="entry name" value="TPR_8"/>
    <property type="match status" value="1"/>
</dbReference>
<dbReference type="EMBL" id="JACOGF010000004">
    <property type="protein sequence ID" value="MBC3917701.1"/>
    <property type="molecule type" value="Genomic_DNA"/>
</dbReference>
<evidence type="ECO:0000313" key="3">
    <source>
        <dbReference type="EMBL" id="MBC3917701.1"/>
    </source>
</evidence>
<dbReference type="InterPro" id="IPR002201">
    <property type="entry name" value="Glyco_trans_9"/>
</dbReference>
<dbReference type="SMART" id="SM00028">
    <property type="entry name" value="TPR"/>
    <property type="match status" value="6"/>
</dbReference>
<keyword evidence="4" id="KW-1185">Reference proteome</keyword>
<dbReference type="Pfam" id="PF13432">
    <property type="entry name" value="TPR_16"/>
    <property type="match status" value="1"/>
</dbReference>
<dbReference type="Gene3D" id="3.40.50.2000">
    <property type="entry name" value="Glycogen Phosphorylase B"/>
    <property type="match status" value="1"/>
</dbReference>
<organism evidence="3 4">
    <name type="scientific">Undibacterium hunanense</name>
    <dbReference type="NCBI Taxonomy" id="2762292"/>
    <lineage>
        <taxon>Bacteria</taxon>
        <taxon>Pseudomonadati</taxon>
        <taxon>Pseudomonadota</taxon>
        <taxon>Betaproteobacteria</taxon>
        <taxon>Burkholderiales</taxon>
        <taxon>Oxalobacteraceae</taxon>
        <taxon>Undibacterium</taxon>
    </lineage>
</organism>
<name>A0ABR6ZP77_9BURK</name>
<dbReference type="PROSITE" id="PS50005">
    <property type="entry name" value="TPR"/>
    <property type="match status" value="4"/>
</dbReference>
<sequence length="581" mass="64978">MTTISSQPKDKPLPPQAAPVLSTGNSIKLKEQGDVYLGQGNLEAAANCYRQAIAIDPNYAKAHSNLGFVFMQQGATADAEESLKRALSIDNTNADTYFMLGNLATLARGDLEQGCRYLQKAVELSADLEVAYLDWARYMKFQGKLEQVKQFLISGLEKHPSRADYHRHLGNIYQDELQFDLAANCFQRALSIYPDDADALANLGFILYKQGQSQQAHATYEKVFSCLKTATINAPNDTDLHFKLANFLTSQNRYKEAIDGYERVLTLNPEYGEARLGRGMALLVTGQFESGWEDIKDSVKYAALPPTEMPEPVWLNDADVHGKTILLHADQGLGDTIHFVRYAEQVNSLGATVYIRAQASLKSLLMTLPGVSRVFGDEEILPPFDYQCSLSNISLAFNTTLASIPAKVPYLQASADRTAYWSNEFSDFSKAKIGIVWSGNPLLRNDKYRSIHLQRLSELLITGDHHFFLLQKEIRSVDAPFLSDLKNVTDLRSHLVDFSETAAVIANLDLVITVDTSVAHLAGALGKPVWIMLPFSPDFRWLLDRNDSPWYPTARLFRQSEIGDWDSVIKDLKRALDLEFM</sequence>